<name>A0A9P0HTJ5_NEZVI</name>
<reference evidence="1" key="1">
    <citation type="submission" date="2022-01" db="EMBL/GenBank/DDBJ databases">
        <authorList>
            <person name="King R."/>
        </authorList>
    </citation>
    <scope>NUCLEOTIDE SEQUENCE</scope>
</reference>
<proteinExistence type="predicted"/>
<dbReference type="AlphaFoldDB" id="A0A9P0HTJ5"/>
<gene>
    <name evidence="1" type="ORF">NEZAVI_LOCUS15535</name>
</gene>
<dbReference type="EMBL" id="OV725083">
    <property type="protein sequence ID" value="CAH1407914.1"/>
    <property type="molecule type" value="Genomic_DNA"/>
</dbReference>
<sequence>MRPFVNDPIWNFTNEGAARDGRKNRANIIASGIAVTPLAFKELGLRISTRCLIAFRITNSLLLAAFSDRPAINYKLQERKVLQKVEIRCNRYRARVVSNPVARWHAPNILSWEGQFVSGEIASGRGPHYGSDLRNFTSRPAHLIAAAKTGVGDSLKNLPHTLFISLSVTATGGGVRTPQLHHSGLVSFRMDLVGLR</sequence>
<keyword evidence="2" id="KW-1185">Reference proteome</keyword>
<evidence type="ECO:0000313" key="1">
    <source>
        <dbReference type="EMBL" id="CAH1407914.1"/>
    </source>
</evidence>
<protein>
    <submittedName>
        <fullName evidence="1">Uncharacterized protein</fullName>
    </submittedName>
</protein>
<dbReference type="Proteomes" id="UP001152798">
    <property type="component" value="Chromosome 7"/>
</dbReference>
<evidence type="ECO:0000313" key="2">
    <source>
        <dbReference type="Proteomes" id="UP001152798"/>
    </source>
</evidence>
<organism evidence="1 2">
    <name type="scientific">Nezara viridula</name>
    <name type="common">Southern green stink bug</name>
    <name type="synonym">Cimex viridulus</name>
    <dbReference type="NCBI Taxonomy" id="85310"/>
    <lineage>
        <taxon>Eukaryota</taxon>
        <taxon>Metazoa</taxon>
        <taxon>Ecdysozoa</taxon>
        <taxon>Arthropoda</taxon>
        <taxon>Hexapoda</taxon>
        <taxon>Insecta</taxon>
        <taxon>Pterygota</taxon>
        <taxon>Neoptera</taxon>
        <taxon>Paraneoptera</taxon>
        <taxon>Hemiptera</taxon>
        <taxon>Heteroptera</taxon>
        <taxon>Panheteroptera</taxon>
        <taxon>Pentatomomorpha</taxon>
        <taxon>Pentatomoidea</taxon>
        <taxon>Pentatomidae</taxon>
        <taxon>Pentatominae</taxon>
        <taxon>Nezara</taxon>
    </lineage>
</organism>
<accession>A0A9P0HTJ5</accession>